<gene>
    <name evidence="4" type="primary">Dmac1</name>
    <name evidence="4" type="ORF">POSRUF_R14886</name>
</gene>
<accession>A0A7L2TIS9</accession>
<evidence type="ECO:0000256" key="1">
    <source>
        <dbReference type="SAM" id="MobiDB-lite"/>
    </source>
</evidence>
<reference evidence="4 5" key="1">
    <citation type="submission" date="2019-09" db="EMBL/GenBank/DDBJ databases">
        <title>Bird 10,000 Genomes (B10K) Project - Family phase.</title>
        <authorList>
            <person name="Zhang G."/>
        </authorList>
    </citation>
    <scope>NUCLEOTIDE SEQUENCE [LARGE SCALE GENOMIC DNA]</scope>
    <source>
        <strain evidence="4">B10K-DU-002-71</strain>
        <tissue evidence="4">Muscle</tissue>
    </source>
</reference>
<dbReference type="InterPro" id="IPR028036">
    <property type="entry name" value="DMAC1-like_dom"/>
</dbReference>
<evidence type="ECO:0000313" key="5">
    <source>
        <dbReference type="Proteomes" id="UP000583496"/>
    </source>
</evidence>
<dbReference type="InterPro" id="IPR053117">
    <property type="entry name" value="DMAC_Protein"/>
</dbReference>
<dbReference type="PANTHER" id="PTHR36469">
    <property type="entry name" value="DISTAL MEMBRANE-ARM ASSEMBLY COMPLEX PROTEIN 1"/>
    <property type="match status" value="1"/>
</dbReference>
<feature type="transmembrane region" description="Helical" evidence="2">
    <location>
        <begin position="26"/>
        <end position="49"/>
    </location>
</feature>
<organism evidence="4 5">
    <name type="scientific">Pomatostomus ruficeps</name>
    <name type="common">Chestnut-crowned babbler</name>
    <dbReference type="NCBI Taxonomy" id="9176"/>
    <lineage>
        <taxon>Eukaryota</taxon>
        <taxon>Metazoa</taxon>
        <taxon>Chordata</taxon>
        <taxon>Craniata</taxon>
        <taxon>Vertebrata</taxon>
        <taxon>Euteleostomi</taxon>
        <taxon>Archelosauria</taxon>
        <taxon>Archosauria</taxon>
        <taxon>Dinosauria</taxon>
        <taxon>Saurischia</taxon>
        <taxon>Theropoda</taxon>
        <taxon>Coelurosauria</taxon>
        <taxon>Aves</taxon>
        <taxon>Neognathae</taxon>
        <taxon>Neoaves</taxon>
        <taxon>Telluraves</taxon>
        <taxon>Australaves</taxon>
        <taxon>Passeriformes</taxon>
        <taxon>Sylvioidea</taxon>
        <taxon>Timaliidae</taxon>
        <taxon>Pomatostomus</taxon>
    </lineage>
</organism>
<dbReference type="Pfam" id="PF15055">
    <property type="entry name" value="DMAC1_Dmo2"/>
    <property type="match status" value="1"/>
</dbReference>
<proteinExistence type="predicted"/>
<keyword evidence="5" id="KW-1185">Reference proteome</keyword>
<keyword evidence="2" id="KW-0812">Transmembrane</keyword>
<feature type="domain" description="Distal membrane-arm assembly complex protein 1-like" evidence="3">
    <location>
        <begin position="29"/>
        <end position="75"/>
    </location>
</feature>
<dbReference type="PANTHER" id="PTHR36469:SF1">
    <property type="entry name" value="DISTAL MEMBRANE-ARM ASSEMBLY COMPLEX PROTEIN 1"/>
    <property type="match status" value="1"/>
</dbReference>
<keyword evidence="2" id="KW-1133">Transmembrane helix</keyword>
<evidence type="ECO:0000313" key="4">
    <source>
        <dbReference type="EMBL" id="NXS33376.1"/>
    </source>
</evidence>
<feature type="non-terminal residue" evidence="4">
    <location>
        <position position="1"/>
    </location>
</feature>
<dbReference type="EMBL" id="VYZT01038019">
    <property type="protein sequence ID" value="NXS33376.1"/>
    <property type="molecule type" value="Genomic_DNA"/>
</dbReference>
<evidence type="ECO:0000259" key="3">
    <source>
        <dbReference type="Pfam" id="PF15055"/>
    </source>
</evidence>
<feature type="compositionally biased region" description="Low complexity" evidence="1">
    <location>
        <begin position="10"/>
        <end position="22"/>
    </location>
</feature>
<dbReference type="OrthoDB" id="6340866at2759"/>
<dbReference type="AlphaFoldDB" id="A0A7L2TIS9"/>
<protein>
    <submittedName>
        <fullName evidence="4">DMAC1 protein</fullName>
    </submittedName>
</protein>
<feature type="non-terminal residue" evidence="4">
    <location>
        <position position="86"/>
    </location>
</feature>
<dbReference type="Proteomes" id="UP000583496">
    <property type="component" value="Unassembled WGS sequence"/>
</dbReference>
<keyword evidence="2" id="KW-0472">Membrane</keyword>
<feature type="region of interest" description="Disordered" evidence="1">
    <location>
        <begin position="1"/>
        <end position="22"/>
    </location>
</feature>
<evidence type="ECO:0000256" key="2">
    <source>
        <dbReference type="SAM" id="Phobius"/>
    </source>
</evidence>
<sequence length="86" mass="8475">MSPPGAEAEPGAVSVPGSASASARPLFGGCWSCRLLSGAGLLMAAIWVYQGPRNAMRKGLPPSMGAIAQITFAVGEGDGKSGEGVG</sequence>
<name>A0A7L2TIS9_POMRU</name>
<comment type="caution">
    <text evidence="4">The sequence shown here is derived from an EMBL/GenBank/DDBJ whole genome shotgun (WGS) entry which is preliminary data.</text>
</comment>